<feature type="signal peptide" evidence="2">
    <location>
        <begin position="1"/>
        <end position="19"/>
    </location>
</feature>
<gene>
    <name evidence="3" type="ORF">IAC10_06035</name>
</gene>
<comment type="caution">
    <text evidence="3">The sequence shown here is derived from an EMBL/GenBank/DDBJ whole genome shotgun (WGS) entry which is preliminary data.</text>
</comment>
<dbReference type="Proteomes" id="UP000823928">
    <property type="component" value="Unassembled WGS sequence"/>
</dbReference>
<evidence type="ECO:0000313" key="3">
    <source>
        <dbReference type="EMBL" id="HIS36173.1"/>
    </source>
</evidence>
<proteinExistence type="predicted"/>
<dbReference type="PANTHER" id="PTHR44366">
    <property type="entry name" value="UDP-N-ACETYLGLUCOSAMINE--PEPTIDE N-ACETYLGLUCOSAMINYLTRANSFERASE 110 KDA SUBUNIT"/>
    <property type="match status" value="1"/>
</dbReference>
<keyword evidence="1" id="KW-0802">TPR repeat</keyword>
<dbReference type="PROSITE" id="PS50293">
    <property type="entry name" value="TPR_REGION"/>
    <property type="match status" value="1"/>
</dbReference>
<evidence type="ECO:0000256" key="1">
    <source>
        <dbReference type="PROSITE-ProRule" id="PRU00339"/>
    </source>
</evidence>
<dbReference type="GO" id="GO:0006493">
    <property type="term" value="P:protein O-linked glycosylation"/>
    <property type="evidence" value="ECO:0007669"/>
    <property type="project" value="InterPro"/>
</dbReference>
<protein>
    <submittedName>
        <fullName evidence="3">Tetratricopeptide repeat protein</fullName>
    </submittedName>
</protein>
<dbReference type="PANTHER" id="PTHR44366:SF1">
    <property type="entry name" value="UDP-N-ACETYLGLUCOSAMINE--PEPTIDE N-ACETYLGLUCOSAMINYLTRANSFERASE 110 KDA SUBUNIT"/>
    <property type="match status" value="1"/>
</dbReference>
<dbReference type="InterPro" id="IPR011990">
    <property type="entry name" value="TPR-like_helical_dom_sf"/>
</dbReference>
<reference evidence="3" key="1">
    <citation type="submission" date="2020-10" db="EMBL/GenBank/DDBJ databases">
        <authorList>
            <person name="Gilroy R."/>
        </authorList>
    </citation>
    <scope>NUCLEOTIDE SEQUENCE</scope>
    <source>
        <strain evidence="3">6276</strain>
    </source>
</reference>
<name>A0A9D1EYH1_9BACT</name>
<dbReference type="SUPFAM" id="SSF48452">
    <property type="entry name" value="TPR-like"/>
    <property type="match status" value="1"/>
</dbReference>
<feature type="repeat" description="TPR" evidence="1">
    <location>
        <begin position="60"/>
        <end position="93"/>
    </location>
</feature>
<dbReference type="Pfam" id="PF00515">
    <property type="entry name" value="TPR_1"/>
    <property type="match status" value="1"/>
</dbReference>
<dbReference type="InterPro" id="IPR037919">
    <property type="entry name" value="OGT"/>
</dbReference>
<reference evidence="3" key="2">
    <citation type="journal article" date="2021" name="PeerJ">
        <title>Extensive microbial diversity within the chicken gut microbiome revealed by metagenomics and culture.</title>
        <authorList>
            <person name="Gilroy R."/>
            <person name="Ravi A."/>
            <person name="Getino M."/>
            <person name="Pursley I."/>
            <person name="Horton D.L."/>
            <person name="Alikhan N.F."/>
            <person name="Baker D."/>
            <person name="Gharbi K."/>
            <person name="Hall N."/>
            <person name="Watson M."/>
            <person name="Adriaenssens E.M."/>
            <person name="Foster-Nyarko E."/>
            <person name="Jarju S."/>
            <person name="Secka A."/>
            <person name="Antonio M."/>
            <person name="Oren A."/>
            <person name="Chaudhuri R.R."/>
            <person name="La Ragione R."/>
            <person name="Hildebrand F."/>
            <person name="Pallen M.J."/>
        </authorList>
    </citation>
    <scope>NUCLEOTIDE SEQUENCE</scope>
    <source>
        <strain evidence="3">6276</strain>
    </source>
</reference>
<dbReference type="InterPro" id="IPR019734">
    <property type="entry name" value="TPR_rpt"/>
</dbReference>
<dbReference type="PROSITE" id="PS50005">
    <property type="entry name" value="TPR"/>
    <property type="match status" value="1"/>
</dbReference>
<dbReference type="SMART" id="SM00028">
    <property type="entry name" value="TPR"/>
    <property type="match status" value="2"/>
</dbReference>
<feature type="chain" id="PRO_5038866517" evidence="2">
    <location>
        <begin position="20"/>
        <end position="200"/>
    </location>
</feature>
<dbReference type="Gene3D" id="1.25.40.10">
    <property type="entry name" value="Tetratricopeptide repeat domain"/>
    <property type="match status" value="1"/>
</dbReference>
<sequence>MKKALLLVSILFISVVTTACINNLAVQELNNKAAAFMEQGNYAEAIERLKSSIDLDASLYESHYNLAIAYTKAEDYPNAISAYEKTIELKPDFADAYYGVAVVQEDLVADLSTGILKVNDDGRLEKLEDNNADESDDKAFVLTDRTKEYIKSLTGAAVKNYELYLEKKPAAADADDVQNHIKDLKLKRNASSQPAAIAQE</sequence>
<dbReference type="EMBL" id="DVIU01000121">
    <property type="protein sequence ID" value="HIS36173.1"/>
    <property type="molecule type" value="Genomic_DNA"/>
</dbReference>
<organism evidence="3 4">
    <name type="scientific">Candidatus Scatousia excrementigallinarum</name>
    <dbReference type="NCBI Taxonomy" id="2840935"/>
    <lineage>
        <taxon>Bacteria</taxon>
        <taxon>Candidatus Scatousia</taxon>
    </lineage>
</organism>
<dbReference type="PROSITE" id="PS51257">
    <property type="entry name" value="PROKAR_LIPOPROTEIN"/>
    <property type="match status" value="1"/>
</dbReference>
<dbReference type="AlphaFoldDB" id="A0A9D1EYH1"/>
<accession>A0A9D1EYH1</accession>
<evidence type="ECO:0000256" key="2">
    <source>
        <dbReference type="SAM" id="SignalP"/>
    </source>
</evidence>
<keyword evidence="2" id="KW-0732">Signal</keyword>
<dbReference type="GO" id="GO:0097363">
    <property type="term" value="F:protein O-acetylglucosaminyltransferase activity"/>
    <property type="evidence" value="ECO:0007669"/>
    <property type="project" value="TreeGrafter"/>
</dbReference>
<evidence type="ECO:0000313" key="4">
    <source>
        <dbReference type="Proteomes" id="UP000823928"/>
    </source>
</evidence>